<comment type="caution">
    <text evidence="2">Lacks conserved residue(s) required for the propagation of feature annotation.</text>
</comment>
<keyword evidence="6" id="KW-1185">Reference proteome</keyword>
<name>A0A835AWA5_9POAL</name>
<keyword evidence="1" id="KW-0539">Nucleus</keyword>
<sequence length="158" mass="17497">MRIRKRRPASAAKPVPAPALHASPPRPLPLLLQQQPKGRSRDEEEEAAEEEKRVILVAGVRIQEEDHDRVPAVASLGSSAMDDVLKPEPEPQGAVARCSRNDGKRWRCKSAAAPGYLFCDRHIAWSSRQRKPRPKKHRKQQQQHGSGSVLGSAAAELE</sequence>
<dbReference type="InterPro" id="IPR014977">
    <property type="entry name" value="WRC_dom"/>
</dbReference>
<dbReference type="OrthoDB" id="696422at2759"/>
<feature type="region of interest" description="Disordered" evidence="3">
    <location>
        <begin position="1"/>
        <end position="52"/>
    </location>
</feature>
<proteinExistence type="predicted"/>
<gene>
    <name evidence="5" type="ORF">HU200_049338</name>
</gene>
<feature type="compositionally biased region" description="Low complexity" evidence="3">
    <location>
        <begin position="9"/>
        <end position="36"/>
    </location>
</feature>
<protein>
    <recommendedName>
        <fullName evidence="4">WRC domain-containing protein</fullName>
    </recommendedName>
</protein>
<dbReference type="Proteomes" id="UP000636709">
    <property type="component" value="Unassembled WGS sequence"/>
</dbReference>
<feature type="region of interest" description="Disordered" evidence="3">
    <location>
        <begin position="81"/>
        <end position="102"/>
    </location>
</feature>
<dbReference type="EMBL" id="JACEFO010002219">
    <property type="protein sequence ID" value="KAF8672645.1"/>
    <property type="molecule type" value="Genomic_DNA"/>
</dbReference>
<evidence type="ECO:0000256" key="2">
    <source>
        <dbReference type="PROSITE-ProRule" id="PRU01002"/>
    </source>
</evidence>
<dbReference type="PROSITE" id="PS51667">
    <property type="entry name" value="WRC"/>
    <property type="match status" value="1"/>
</dbReference>
<feature type="domain" description="WRC" evidence="4">
    <location>
        <begin position="92"/>
        <end position="138"/>
    </location>
</feature>
<evidence type="ECO:0000256" key="3">
    <source>
        <dbReference type="SAM" id="MobiDB-lite"/>
    </source>
</evidence>
<feature type="region of interest" description="Disordered" evidence="3">
    <location>
        <begin position="127"/>
        <end position="158"/>
    </location>
</feature>
<organism evidence="5 6">
    <name type="scientific">Digitaria exilis</name>
    <dbReference type="NCBI Taxonomy" id="1010633"/>
    <lineage>
        <taxon>Eukaryota</taxon>
        <taxon>Viridiplantae</taxon>
        <taxon>Streptophyta</taxon>
        <taxon>Embryophyta</taxon>
        <taxon>Tracheophyta</taxon>
        <taxon>Spermatophyta</taxon>
        <taxon>Magnoliopsida</taxon>
        <taxon>Liliopsida</taxon>
        <taxon>Poales</taxon>
        <taxon>Poaceae</taxon>
        <taxon>PACMAD clade</taxon>
        <taxon>Panicoideae</taxon>
        <taxon>Panicodae</taxon>
        <taxon>Paniceae</taxon>
        <taxon>Anthephorinae</taxon>
        <taxon>Digitaria</taxon>
    </lineage>
</organism>
<evidence type="ECO:0000256" key="1">
    <source>
        <dbReference type="ARBA" id="ARBA00023242"/>
    </source>
</evidence>
<evidence type="ECO:0000313" key="6">
    <source>
        <dbReference type="Proteomes" id="UP000636709"/>
    </source>
</evidence>
<dbReference type="Pfam" id="PF08879">
    <property type="entry name" value="WRC"/>
    <property type="match status" value="1"/>
</dbReference>
<reference evidence="5" key="1">
    <citation type="submission" date="2020-07" db="EMBL/GenBank/DDBJ databases">
        <title>Genome sequence and genetic diversity analysis of an under-domesticated orphan crop, white fonio (Digitaria exilis).</title>
        <authorList>
            <person name="Bennetzen J.L."/>
            <person name="Chen S."/>
            <person name="Ma X."/>
            <person name="Wang X."/>
            <person name="Yssel A.E.J."/>
            <person name="Chaluvadi S.R."/>
            <person name="Johnson M."/>
            <person name="Gangashetty P."/>
            <person name="Hamidou F."/>
            <person name="Sanogo M.D."/>
            <person name="Zwaenepoel A."/>
            <person name="Wallace J."/>
            <person name="Van De Peer Y."/>
            <person name="Van Deynze A."/>
        </authorList>
    </citation>
    <scope>NUCLEOTIDE SEQUENCE</scope>
    <source>
        <tissue evidence="5">Leaves</tissue>
    </source>
</reference>
<feature type="compositionally biased region" description="Basic residues" evidence="3">
    <location>
        <begin position="128"/>
        <end position="141"/>
    </location>
</feature>
<evidence type="ECO:0000313" key="5">
    <source>
        <dbReference type="EMBL" id="KAF8672645.1"/>
    </source>
</evidence>
<evidence type="ECO:0000259" key="4">
    <source>
        <dbReference type="PROSITE" id="PS51667"/>
    </source>
</evidence>
<dbReference type="AlphaFoldDB" id="A0A835AWA5"/>
<comment type="caution">
    <text evidence="5">The sequence shown here is derived from an EMBL/GenBank/DDBJ whole genome shotgun (WGS) entry which is preliminary data.</text>
</comment>
<accession>A0A835AWA5</accession>